<proteinExistence type="predicted"/>
<organism evidence="2 3">
    <name type="scientific">Thermoflexus hugenholtzii JAD2</name>
    <dbReference type="NCBI Taxonomy" id="877466"/>
    <lineage>
        <taxon>Bacteria</taxon>
        <taxon>Bacillati</taxon>
        <taxon>Chloroflexota</taxon>
        <taxon>Thermoflexia</taxon>
        <taxon>Thermoflexales</taxon>
        <taxon>Thermoflexaceae</taxon>
        <taxon>Thermoflexus</taxon>
    </lineage>
</organism>
<protein>
    <submittedName>
        <fullName evidence="2">Uncharacterized protein</fullName>
    </submittedName>
</protein>
<dbReference type="EMBL" id="FYEK01000018">
    <property type="protein sequence ID" value="SNB61835.1"/>
    <property type="molecule type" value="Genomic_DNA"/>
</dbReference>
<evidence type="ECO:0000313" key="3">
    <source>
        <dbReference type="Proteomes" id="UP000197025"/>
    </source>
</evidence>
<dbReference type="InParanoid" id="A0A212QR49"/>
<keyword evidence="3" id="KW-1185">Reference proteome</keyword>
<dbReference type="Proteomes" id="UP000197025">
    <property type="component" value="Unassembled WGS sequence"/>
</dbReference>
<sequence length="209" mass="22781">MDTCISVIGGTANGSPNWPLPTSLPTVSRPQTSWRSARIAAGLREIRSTTLNRAELRAQIPPDKRLSPPLRFPISESVVFNQWKIYDRVDAEGCLSPDQRHALIAVAPEGGPMSEGEELFRKVVPDFTPSPLTFPGGLYWVDLRSRKVLTAPTNASGWPDQHALARTLAEQGRFPIAFLSFLRSTLEPTQSCSTTTSGLRRMPPSGGSG</sequence>
<name>A0A212QR49_9CHLR</name>
<gene>
    <name evidence="2" type="ORF">SAMN02746019_00004520</name>
</gene>
<feature type="region of interest" description="Disordered" evidence="1">
    <location>
        <begin position="190"/>
        <end position="209"/>
    </location>
</feature>
<reference evidence="3" key="1">
    <citation type="submission" date="2017-06" db="EMBL/GenBank/DDBJ databases">
        <authorList>
            <person name="Varghese N."/>
            <person name="Submissions S."/>
        </authorList>
    </citation>
    <scope>NUCLEOTIDE SEQUENCE [LARGE SCALE GENOMIC DNA]</scope>
    <source>
        <strain evidence="3">JAD2</strain>
    </source>
</reference>
<dbReference type="AlphaFoldDB" id="A0A212QR49"/>
<accession>A0A212QR49</accession>
<evidence type="ECO:0000256" key="1">
    <source>
        <dbReference type="SAM" id="MobiDB-lite"/>
    </source>
</evidence>
<evidence type="ECO:0000313" key="2">
    <source>
        <dbReference type="EMBL" id="SNB61835.1"/>
    </source>
</evidence>